<dbReference type="Proteomes" id="UP000245790">
    <property type="component" value="Unassembled WGS sequence"/>
</dbReference>
<protein>
    <submittedName>
        <fullName evidence="7">Rhomboid family GlyGly-CTERM serine protease</fullName>
    </submittedName>
</protein>
<dbReference type="EMBL" id="QGGU01000006">
    <property type="protein sequence ID" value="PWK50864.1"/>
    <property type="molecule type" value="Genomic_DNA"/>
</dbReference>
<proteinExistence type="predicted"/>
<keyword evidence="7" id="KW-0645">Protease</keyword>
<evidence type="ECO:0000256" key="1">
    <source>
        <dbReference type="ARBA" id="ARBA00004141"/>
    </source>
</evidence>
<keyword evidence="2 5" id="KW-0812">Transmembrane</keyword>
<evidence type="ECO:0000313" key="8">
    <source>
        <dbReference type="Proteomes" id="UP000245790"/>
    </source>
</evidence>
<comment type="subcellular location">
    <subcellularLocation>
        <location evidence="1">Membrane</location>
        <topology evidence="1">Multi-pass membrane protein</topology>
    </subcellularLocation>
</comment>
<keyword evidence="3 5" id="KW-1133">Transmembrane helix</keyword>
<keyword evidence="4 5" id="KW-0472">Membrane</keyword>
<dbReference type="InterPro" id="IPR035952">
    <property type="entry name" value="Rhomboid-like_sf"/>
</dbReference>
<keyword evidence="8" id="KW-1185">Reference proteome</keyword>
<comment type="caution">
    <text evidence="7">The sequence shown here is derived from an EMBL/GenBank/DDBJ whole genome shotgun (WGS) entry which is preliminary data.</text>
</comment>
<dbReference type="Gene3D" id="1.20.1540.10">
    <property type="entry name" value="Rhomboid-like"/>
    <property type="match status" value="1"/>
</dbReference>
<dbReference type="NCBIfam" id="TIGR03902">
    <property type="entry name" value="rhom_GG_sort"/>
    <property type="match status" value="1"/>
</dbReference>
<reference evidence="7 8" key="1">
    <citation type="submission" date="2018-05" db="EMBL/GenBank/DDBJ databases">
        <title>Genomic Encyclopedia of Type Strains, Phase IV (KMG-IV): sequencing the most valuable type-strain genomes for metagenomic binning, comparative biology and taxonomic classification.</title>
        <authorList>
            <person name="Goeker M."/>
        </authorList>
    </citation>
    <scope>NUCLEOTIDE SEQUENCE [LARGE SCALE GENOMIC DNA]</scope>
    <source>
        <strain evidence="7 8">DSM 25350</strain>
    </source>
</reference>
<evidence type="ECO:0000256" key="2">
    <source>
        <dbReference type="ARBA" id="ARBA00022692"/>
    </source>
</evidence>
<evidence type="ECO:0000256" key="3">
    <source>
        <dbReference type="ARBA" id="ARBA00022989"/>
    </source>
</evidence>
<keyword evidence="7" id="KW-0378">Hydrolase</keyword>
<feature type="transmembrane region" description="Helical" evidence="5">
    <location>
        <begin position="57"/>
        <end position="75"/>
    </location>
</feature>
<dbReference type="AlphaFoldDB" id="A0A316FQA3"/>
<organism evidence="7 8">
    <name type="scientific">Pleionea mediterranea</name>
    <dbReference type="NCBI Taxonomy" id="523701"/>
    <lineage>
        <taxon>Bacteria</taxon>
        <taxon>Pseudomonadati</taxon>
        <taxon>Pseudomonadota</taxon>
        <taxon>Gammaproteobacteria</taxon>
        <taxon>Oceanospirillales</taxon>
        <taxon>Pleioneaceae</taxon>
        <taxon>Pleionea</taxon>
    </lineage>
</organism>
<evidence type="ECO:0000256" key="5">
    <source>
        <dbReference type="SAM" id="Phobius"/>
    </source>
</evidence>
<dbReference type="PANTHER" id="PTHR43066">
    <property type="entry name" value="RHOMBOID-RELATED PROTEIN"/>
    <property type="match status" value="1"/>
</dbReference>
<name>A0A316FQA3_9GAMM</name>
<dbReference type="GO" id="GO:0016020">
    <property type="term" value="C:membrane"/>
    <property type="evidence" value="ECO:0007669"/>
    <property type="project" value="UniProtKB-SubCell"/>
</dbReference>
<dbReference type="SUPFAM" id="SSF144091">
    <property type="entry name" value="Rhomboid-like"/>
    <property type="match status" value="1"/>
</dbReference>
<feature type="domain" description="Peptidase S54 rhomboid" evidence="6">
    <location>
        <begin position="42"/>
        <end position="185"/>
    </location>
</feature>
<sequence length="199" mass="22319">MTTLLWRYLIPLSTALLCLIPAIFSSELSAILSYQRSHIAEGELWRLVSANALHTNWNHWALNMGGLFLIWFIFWDVCNKKWQAAFLLGPILLNTLLLYFLSPQLHGYVGLSGALHGTIVAFGLADWPKNKWTSTALIIGVTAKLTYEQLYGSSESVKQLINANVAVDAHLWGAVSGVLVGAVYLIWRYRRPAIHLVEK</sequence>
<gene>
    <name evidence="7" type="ORF">C8D97_106152</name>
</gene>
<dbReference type="PANTHER" id="PTHR43066:SF5">
    <property type="entry name" value="RHOMBOID-LIKE PROTEIN 11, CHLOROPLASTIC-RELATED"/>
    <property type="match status" value="1"/>
</dbReference>
<dbReference type="GO" id="GO:0006508">
    <property type="term" value="P:proteolysis"/>
    <property type="evidence" value="ECO:0007669"/>
    <property type="project" value="UniProtKB-KW"/>
</dbReference>
<evidence type="ECO:0000313" key="7">
    <source>
        <dbReference type="EMBL" id="PWK50864.1"/>
    </source>
</evidence>
<evidence type="ECO:0000256" key="4">
    <source>
        <dbReference type="ARBA" id="ARBA00023136"/>
    </source>
</evidence>
<accession>A0A316FQA3</accession>
<dbReference type="InterPro" id="IPR023826">
    <property type="entry name" value="Rhom-like_SP_proteobac"/>
</dbReference>
<feature type="transmembrane region" description="Helical" evidence="5">
    <location>
        <begin position="82"/>
        <end position="101"/>
    </location>
</feature>
<dbReference type="OrthoDB" id="196054at2"/>
<dbReference type="GO" id="GO:0004252">
    <property type="term" value="F:serine-type endopeptidase activity"/>
    <property type="evidence" value="ECO:0007669"/>
    <property type="project" value="InterPro"/>
</dbReference>
<evidence type="ECO:0000259" key="6">
    <source>
        <dbReference type="Pfam" id="PF01694"/>
    </source>
</evidence>
<feature type="transmembrane region" description="Helical" evidence="5">
    <location>
        <begin position="170"/>
        <end position="187"/>
    </location>
</feature>
<dbReference type="InterPro" id="IPR022764">
    <property type="entry name" value="Peptidase_S54_rhomboid_dom"/>
</dbReference>
<dbReference type="Pfam" id="PF01694">
    <property type="entry name" value="Rhomboid"/>
    <property type="match status" value="1"/>
</dbReference>
<dbReference type="RefSeq" id="WP_109763524.1">
    <property type="nucleotide sequence ID" value="NZ_QGGU01000006.1"/>
</dbReference>